<evidence type="ECO:0000256" key="2">
    <source>
        <dbReference type="SAM" id="Phobius"/>
    </source>
</evidence>
<dbReference type="EMBL" id="BMOY01000026">
    <property type="protein sequence ID" value="GGJ08526.1"/>
    <property type="molecule type" value="Genomic_DNA"/>
</dbReference>
<dbReference type="Proteomes" id="UP000637695">
    <property type="component" value="Unassembled WGS sequence"/>
</dbReference>
<dbReference type="AlphaFoldDB" id="A0A917KBW4"/>
<keyword evidence="2" id="KW-1133">Transmembrane helix</keyword>
<gene>
    <name evidence="4" type="ORF">GCM10010885_17060</name>
</gene>
<keyword evidence="2" id="KW-0472">Membrane</keyword>
<dbReference type="InterPro" id="IPR025646">
    <property type="entry name" value="DUF4350"/>
</dbReference>
<dbReference type="Pfam" id="PF14258">
    <property type="entry name" value="DUF4350"/>
    <property type="match status" value="1"/>
</dbReference>
<comment type="caution">
    <text evidence="4">The sequence shown here is derived from an EMBL/GenBank/DDBJ whole genome shotgun (WGS) entry which is preliminary data.</text>
</comment>
<evidence type="ECO:0000313" key="4">
    <source>
        <dbReference type="EMBL" id="GGJ08526.1"/>
    </source>
</evidence>
<keyword evidence="5" id="KW-1185">Reference proteome</keyword>
<feature type="compositionally biased region" description="Basic and acidic residues" evidence="1">
    <location>
        <begin position="13"/>
        <end position="24"/>
    </location>
</feature>
<proteinExistence type="predicted"/>
<organism evidence="4 5">
    <name type="scientific">Alicyclobacillus cellulosilyticus</name>
    <dbReference type="NCBI Taxonomy" id="1003997"/>
    <lineage>
        <taxon>Bacteria</taxon>
        <taxon>Bacillati</taxon>
        <taxon>Bacillota</taxon>
        <taxon>Bacilli</taxon>
        <taxon>Bacillales</taxon>
        <taxon>Alicyclobacillaceae</taxon>
        <taxon>Alicyclobacillus</taxon>
    </lineage>
</organism>
<reference evidence="4" key="2">
    <citation type="submission" date="2020-09" db="EMBL/GenBank/DDBJ databases">
        <authorList>
            <person name="Sun Q."/>
            <person name="Ohkuma M."/>
        </authorList>
    </citation>
    <scope>NUCLEOTIDE SEQUENCE</scope>
    <source>
        <strain evidence="4">JCM 18487</strain>
    </source>
</reference>
<reference evidence="4" key="1">
    <citation type="journal article" date="2014" name="Int. J. Syst. Evol. Microbiol.">
        <title>Complete genome sequence of Corynebacterium casei LMG S-19264T (=DSM 44701T), isolated from a smear-ripened cheese.</title>
        <authorList>
            <consortium name="US DOE Joint Genome Institute (JGI-PGF)"/>
            <person name="Walter F."/>
            <person name="Albersmeier A."/>
            <person name="Kalinowski J."/>
            <person name="Ruckert C."/>
        </authorList>
    </citation>
    <scope>NUCLEOTIDE SEQUENCE</scope>
    <source>
        <strain evidence="4">JCM 18487</strain>
    </source>
</reference>
<feature type="transmembrane region" description="Helical" evidence="2">
    <location>
        <begin position="287"/>
        <end position="305"/>
    </location>
</feature>
<dbReference type="RefSeq" id="WP_188882434.1">
    <property type="nucleotide sequence ID" value="NZ_BMOY01000026.1"/>
</dbReference>
<evidence type="ECO:0000259" key="3">
    <source>
        <dbReference type="Pfam" id="PF14258"/>
    </source>
</evidence>
<protein>
    <recommendedName>
        <fullName evidence="3">DUF4350 domain-containing protein</fullName>
    </recommendedName>
</protein>
<feature type="domain" description="DUF4350" evidence="3">
    <location>
        <begin position="72"/>
        <end position="258"/>
    </location>
</feature>
<keyword evidence="2" id="KW-0812">Transmembrane</keyword>
<evidence type="ECO:0000313" key="5">
    <source>
        <dbReference type="Proteomes" id="UP000637695"/>
    </source>
</evidence>
<accession>A0A917KBW4</accession>
<sequence>MGDKRRMHGQRVAQRERQVRSEGAARKAARSASLSWWLAAALVGVYAATAVVVLPLSSAPQAGPAGMSTVSTPEGSLAVNRLWQRLGRPFHASTTPPEALPARLEGVWVAVAPQPGAYRAQDVRALLSFAARGNHVVWVTDQMDGVLRALGLRLTACPAQRVTTVRAVAAGMAGNPSPHPVPSPIPGGTWRHLVLTANVQLQGPAIAAAPWREVAGHAVLGVRIRRGKGLIDVWTIPSAWENRAVGSGDNLRVVWDLTGHGPVWWDEYGHGIATAHPWPLVFGNGRAWAFAAWFIAALAYVFYAVHRFGRPRPAPEEMPRQASEFLAALARHLEARQLRSYQTELVQAAVRRRMAAKLGLTARADWAAVATAVAQAGDEALSAAFAVWQGVRADGADRPRRFRAATRRLLSVLEGGDRSRA</sequence>
<feature type="region of interest" description="Disordered" evidence="1">
    <location>
        <begin position="1"/>
        <end position="24"/>
    </location>
</feature>
<name>A0A917KBW4_9BACL</name>
<evidence type="ECO:0000256" key="1">
    <source>
        <dbReference type="SAM" id="MobiDB-lite"/>
    </source>
</evidence>